<dbReference type="RefSeq" id="WP_180895001.1">
    <property type="nucleotide sequence ID" value="NZ_JACCKD010000010.1"/>
</dbReference>
<dbReference type="InterPro" id="IPR024967">
    <property type="entry name" value="DNA-bd_IS481-type"/>
</dbReference>
<dbReference type="EMBL" id="JACCKD010000010">
    <property type="protein sequence ID" value="MBA0128193.1"/>
    <property type="molecule type" value="Genomic_DNA"/>
</dbReference>
<dbReference type="AlphaFoldDB" id="A0A838AG08"/>
<dbReference type="Proteomes" id="UP000582974">
    <property type="component" value="Unassembled WGS sequence"/>
</dbReference>
<comment type="caution">
    <text evidence="2">The sequence shown here is derived from an EMBL/GenBank/DDBJ whole genome shotgun (WGS) entry which is preliminary data.</text>
</comment>
<dbReference type="InterPro" id="IPR009057">
    <property type="entry name" value="Homeodomain-like_sf"/>
</dbReference>
<evidence type="ECO:0000259" key="1">
    <source>
        <dbReference type="Pfam" id="PF13011"/>
    </source>
</evidence>
<feature type="domain" description="DNA-binding" evidence="1">
    <location>
        <begin position="9"/>
        <end position="64"/>
    </location>
</feature>
<gene>
    <name evidence="2" type="ORF">H0B56_21830</name>
</gene>
<protein>
    <submittedName>
        <fullName evidence="2">Helix-turn-helix domain-containing protein</fullName>
    </submittedName>
</protein>
<dbReference type="SUPFAM" id="SSF46689">
    <property type="entry name" value="Homeodomain-like"/>
    <property type="match status" value="1"/>
</dbReference>
<proteinExistence type="predicted"/>
<reference evidence="2 3" key="1">
    <citation type="submission" date="2020-07" db="EMBL/GenBank/DDBJ databases">
        <title>Genome of Haloechinothrix sp.</title>
        <authorList>
            <person name="Tang S.-K."/>
            <person name="Yang L."/>
            <person name="Zhu W.-Y."/>
        </authorList>
    </citation>
    <scope>NUCLEOTIDE SEQUENCE [LARGE SCALE GENOMIC DNA]</scope>
    <source>
        <strain evidence="2 3">YIM 98757</strain>
    </source>
</reference>
<name>A0A838AG08_9PSEU</name>
<accession>A0A838AG08</accession>
<evidence type="ECO:0000313" key="2">
    <source>
        <dbReference type="EMBL" id="MBA0128193.1"/>
    </source>
</evidence>
<dbReference type="Pfam" id="PF13011">
    <property type="entry name" value="LZ_Tnp_IS481"/>
    <property type="match status" value="1"/>
</dbReference>
<keyword evidence="3" id="KW-1185">Reference proteome</keyword>
<organism evidence="2 3">
    <name type="scientific">Haloechinothrix aidingensis</name>
    <dbReference type="NCBI Taxonomy" id="2752311"/>
    <lineage>
        <taxon>Bacteria</taxon>
        <taxon>Bacillati</taxon>
        <taxon>Actinomycetota</taxon>
        <taxon>Actinomycetes</taxon>
        <taxon>Pseudonocardiales</taxon>
        <taxon>Pseudonocardiaceae</taxon>
        <taxon>Haloechinothrix</taxon>
    </lineage>
</organism>
<evidence type="ECO:0000313" key="3">
    <source>
        <dbReference type="Proteomes" id="UP000582974"/>
    </source>
</evidence>
<sequence length="111" mass="12297">MRLARLTADRGWTCAAAATTFMVSARTVTKWAARYSADGIAGMTDRGLRPHGSPTRTPPKVVRTIVPLRWRRTGSALKPRSRVSSVRLCALKTVLVRAGDDRTPFWHGWHG</sequence>